<protein>
    <submittedName>
        <fullName evidence="2">Uncharacterized protein</fullName>
    </submittedName>
</protein>
<proteinExistence type="predicted"/>
<organism evidence="2 3">
    <name type="scientific">Craurococcus roseus</name>
    <dbReference type="NCBI Taxonomy" id="77585"/>
    <lineage>
        <taxon>Bacteria</taxon>
        <taxon>Pseudomonadati</taxon>
        <taxon>Pseudomonadota</taxon>
        <taxon>Alphaproteobacteria</taxon>
        <taxon>Acetobacterales</taxon>
        <taxon>Acetobacteraceae</taxon>
        <taxon>Craurococcus</taxon>
    </lineage>
</organism>
<keyword evidence="3" id="KW-1185">Reference proteome</keyword>
<comment type="caution">
    <text evidence="2">The sequence shown here is derived from an EMBL/GenBank/DDBJ whole genome shotgun (WGS) entry which is preliminary data.</text>
</comment>
<evidence type="ECO:0000313" key="2">
    <source>
        <dbReference type="EMBL" id="GAA0591785.1"/>
    </source>
</evidence>
<accession>A0ABP3QR33</accession>
<dbReference type="SUPFAM" id="SSF63829">
    <property type="entry name" value="Calcium-dependent phosphotriesterase"/>
    <property type="match status" value="1"/>
</dbReference>
<gene>
    <name evidence="2" type="ORF">GCM10009416_32740</name>
</gene>
<evidence type="ECO:0000256" key="1">
    <source>
        <dbReference type="SAM" id="SignalP"/>
    </source>
</evidence>
<evidence type="ECO:0000313" key="3">
    <source>
        <dbReference type="Proteomes" id="UP001501588"/>
    </source>
</evidence>
<name>A0ABP3QR33_9PROT</name>
<dbReference type="EMBL" id="BAAAFZ010000052">
    <property type="protein sequence ID" value="GAA0591785.1"/>
    <property type="molecule type" value="Genomic_DNA"/>
</dbReference>
<feature type="signal peptide" evidence="1">
    <location>
        <begin position="1"/>
        <end position="30"/>
    </location>
</feature>
<dbReference type="RefSeq" id="WP_343896443.1">
    <property type="nucleotide sequence ID" value="NZ_BAAAFZ010000052.1"/>
</dbReference>
<feature type="chain" id="PRO_5047397809" evidence="1">
    <location>
        <begin position="31"/>
        <end position="288"/>
    </location>
</feature>
<reference evidence="3" key="1">
    <citation type="journal article" date="2019" name="Int. J. Syst. Evol. Microbiol.">
        <title>The Global Catalogue of Microorganisms (GCM) 10K type strain sequencing project: providing services to taxonomists for standard genome sequencing and annotation.</title>
        <authorList>
            <consortium name="The Broad Institute Genomics Platform"/>
            <consortium name="The Broad Institute Genome Sequencing Center for Infectious Disease"/>
            <person name="Wu L."/>
            <person name="Ma J."/>
        </authorList>
    </citation>
    <scope>NUCLEOTIDE SEQUENCE [LARGE SCALE GENOMIC DNA]</scope>
    <source>
        <strain evidence="3">JCM 9933</strain>
    </source>
</reference>
<dbReference type="Proteomes" id="UP001501588">
    <property type="component" value="Unassembled WGS sequence"/>
</dbReference>
<keyword evidence="1" id="KW-0732">Signal</keyword>
<sequence>MEALTSGAAAAGRRSLLALAAASASAPVLAQAPGQAGPGERRFETLARFTTPAARQGVCADADHVFVVDDRLIAKFDRRTQAEVARFESPRDGPIIHMNSLSLHEGQVLVAHSNYPEEPMLSSVERFDAGTLRHAGSHSFGIMPGSLTAFEWHEGAWWAVWANYSRVFGRNQRPYGNTWWTHLARHAPGDLRQTGGWTFPPEVLRRAEPMSVSGASWGPDGLLWCTGHDHKEVYALRLPRMGSVLERVLTLPIEAEGQAIAWDKSAPDVLWQIVRSRREVVAQRLVGG</sequence>